<dbReference type="VEuPathDB" id="FungiDB:PLEOSDRAFT_1090809"/>
<dbReference type="Proteomes" id="UP000027073">
    <property type="component" value="Unassembled WGS sequence"/>
</dbReference>
<evidence type="ECO:0000313" key="1">
    <source>
        <dbReference type="EMBL" id="KDQ23316.1"/>
    </source>
</evidence>
<dbReference type="InParanoid" id="A0A067NHW5"/>
<evidence type="ECO:0000313" key="2">
    <source>
        <dbReference type="Proteomes" id="UP000027073"/>
    </source>
</evidence>
<reference evidence="2" key="1">
    <citation type="journal article" date="2014" name="Proc. Natl. Acad. Sci. U.S.A.">
        <title>Extensive sampling of basidiomycete genomes demonstrates inadequacy of the white-rot/brown-rot paradigm for wood decay fungi.</title>
        <authorList>
            <person name="Riley R."/>
            <person name="Salamov A.A."/>
            <person name="Brown D.W."/>
            <person name="Nagy L.G."/>
            <person name="Floudas D."/>
            <person name="Held B.W."/>
            <person name="Levasseur A."/>
            <person name="Lombard V."/>
            <person name="Morin E."/>
            <person name="Otillar R."/>
            <person name="Lindquist E.A."/>
            <person name="Sun H."/>
            <person name="LaButti K.M."/>
            <person name="Schmutz J."/>
            <person name="Jabbour D."/>
            <person name="Luo H."/>
            <person name="Baker S.E."/>
            <person name="Pisabarro A.G."/>
            <person name="Walton J.D."/>
            <person name="Blanchette R.A."/>
            <person name="Henrissat B."/>
            <person name="Martin F."/>
            <person name="Cullen D."/>
            <person name="Hibbett D.S."/>
            <person name="Grigoriev I.V."/>
        </authorList>
    </citation>
    <scope>NUCLEOTIDE SEQUENCE [LARGE SCALE GENOMIC DNA]</scope>
    <source>
        <strain evidence="2">PC15</strain>
    </source>
</reference>
<dbReference type="EMBL" id="KL198013">
    <property type="protein sequence ID" value="KDQ23316.1"/>
    <property type="molecule type" value="Genomic_DNA"/>
</dbReference>
<sequence length="72" mass="8125">MAPLRVSVAPACVLSGFACKLVSDVMKRFGRKFVYLLVPHPRPFINIPHPLHPLPNYTSHSTAPRRPSRQHI</sequence>
<dbReference type="HOGENOM" id="CLU_2723255_0_0_1"/>
<protein>
    <submittedName>
        <fullName evidence="1">Uncharacterized protein</fullName>
    </submittedName>
</protein>
<dbReference type="AlphaFoldDB" id="A0A067NHW5"/>
<accession>A0A067NHW5</accession>
<proteinExistence type="predicted"/>
<organism evidence="1 2">
    <name type="scientific">Pleurotus ostreatus (strain PC15)</name>
    <name type="common">Oyster mushroom</name>
    <dbReference type="NCBI Taxonomy" id="1137138"/>
    <lineage>
        <taxon>Eukaryota</taxon>
        <taxon>Fungi</taxon>
        <taxon>Dikarya</taxon>
        <taxon>Basidiomycota</taxon>
        <taxon>Agaricomycotina</taxon>
        <taxon>Agaricomycetes</taxon>
        <taxon>Agaricomycetidae</taxon>
        <taxon>Agaricales</taxon>
        <taxon>Pleurotineae</taxon>
        <taxon>Pleurotaceae</taxon>
        <taxon>Pleurotus</taxon>
    </lineage>
</organism>
<gene>
    <name evidence="1" type="ORF">PLEOSDRAFT_1090809</name>
</gene>
<name>A0A067NHW5_PLEO1</name>
<dbReference type="PROSITE" id="PS51257">
    <property type="entry name" value="PROKAR_LIPOPROTEIN"/>
    <property type="match status" value="1"/>
</dbReference>